<organismHost>
    <name type="scientific">Cafeteria roenbergensis</name>
    <name type="common">Marine flagellate</name>
    <dbReference type="NCBI Taxonomy" id="33653"/>
</organismHost>
<protein>
    <submittedName>
        <fullName evidence="1">Uncharacterized protein</fullName>
    </submittedName>
</protein>
<dbReference type="GeneID" id="9887770"/>
<dbReference type="RefSeq" id="YP_003970000.1">
    <property type="nucleotide sequence ID" value="NC_014637.1"/>
</dbReference>
<evidence type="ECO:0000313" key="2">
    <source>
        <dbReference type="Proteomes" id="UP000029781"/>
    </source>
</evidence>
<evidence type="ECO:0000313" key="1">
    <source>
        <dbReference type="EMBL" id="ADO67401.1"/>
    </source>
</evidence>
<dbReference type="Proteomes" id="UP000029781">
    <property type="component" value="Segment"/>
</dbReference>
<reference evidence="1 2" key="1">
    <citation type="journal article" date="2010" name="Proc. Natl. Acad. Sci. U.S.A.">
        <title>Giant virus with a remarkable complement of genes infects marine zooplankton.</title>
        <authorList>
            <person name="Fischer M.G."/>
            <person name="Allen M.J."/>
            <person name="Wilson W.H."/>
            <person name="Suttle C.A."/>
        </authorList>
    </citation>
    <scope>NUCLEOTIDE SEQUENCE [LARGE SCALE GENOMIC DNA]</scope>
    <source>
        <strain evidence="1 2">BV-PW1</strain>
    </source>
</reference>
<name>E3T5D8_CROVB</name>
<dbReference type="EMBL" id="GU244497">
    <property type="protein sequence ID" value="ADO67401.1"/>
    <property type="molecule type" value="Genomic_DNA"/>
</dbReference>
<proteinExistence type="predicted"/>
<keyword evidence="2" id="KW-1185">Reference proteome</keyword>
<accession>E3T5D8</accession>
<sequence length="122" mass="14120">MLVKKGKFYYYYLENEEVCLEINNWVTPFGLEQFGKKSILNLSIPKNNEGLNLENTIKQISNEILVEENAYASSPIKDNGNNSLLRCEVKSNKVYDKNDKITCNLQFKIYNFRGNWGISVVI</sequence>
<gene>
    <name evidence="1" type="ORF">crov367</name>
</gene>
<organism evidence="1 2">
    <name type="scientific">Cafeteria roenbergensis virus (strain BV-PW1)</name>
    <name type="common">CroV</name>
    <dbReference type="NCBI Taxonomy" id="693272"/>
    <lineage>
        <taxon>Viruses</taxon>
        <taxon>Varidnaviria</taxon>
        <taxon>Bamfordvirae</taxon>
        <taxon>Nucleocytoviricota</taxon>
        <taxon>Megaviricetes</taxon>
        <taxon>Imitervirales</taxon>
        <taxon>Mimiviridae</taxon>
        <taxon>Aliimimivirinae</taxon>
        <taxon>Rheavirus</taxon>
        <taxon>Rheavirus sinusmexicani</taxon>
    </lineage>
</organism>
<dbReference type="KEGG" id="vg:9887770"/>